<reference evidence="2 3" key="1">
    <citation type="submission" date="2023-12" db="EMBL/GenBank/DDBJ databases">
        <title>A high-quality genome assembly for Dillenia turbinata (Dilleniales).</title>
        <authorList>
            <person name="Chanderbali A."/>
        </authorList>
    </citation>
    <scope>NUCLEOTIDE SEQUENCE [LARGE SCALE GENOMIC DNA]</scope>
    <source>
        <strain evidence="2">LSX21</strain>
        <tissue evidence="2">Leaf</tissue>
    </source>
</reference>
<feature type="compositionally biased region" description="Low complexity" evidence="1">
    <location>
        <begin position="245"/>
        <end position="260"/>
    </location>
</feature>
<gene>
    <name evidence="2" type="ORF">RJ641_023303</name>
</gene>
<feature type="region of interest" description="Disordered" evidence="1">
    <location>
        <begin position="228"/>
        <end position="260"/>
    </location>
</feature>
<feature type="compositionally biased region" description="Polar residues" evidence="1">
    <location>
        <begin position="99"/>
        <end position="115"/>
    </location>
</feature>
<keyword evidence="3" id="KW-1185">Reference proteome</keyword>
<name>A0AAN8U995_9MAGN</name>
<feature type="compositionally biased region" description="Polar residues" evidence="1">
    <location>
        <begin position="67"/>
        <end position="90"/>
    </location>
</feature>
<dbReference type="AlphaFoldDB" id="A0AAN8U995"/>
<evidence type="ECO:0000313" key="2">
    <source>
        <dbReference type="EMBL" id="KAK6911210.1"/>
    </source>
</evidence>
<proteinExistence type="predicted"/>
<accession>A0AAN8U995</accession>
<dbReference type="Proteomes" id="UP001370490">
    <property type="component" value="Unassembled WGS sequence"/>
</dbReference>
<sequence length="306" mass="33855">MASTAVSSGSMLPTANGPSVSIHSGLFNSDVRSLSNGYQQSASNFSCNSGRNNMMPSIGVQRITSQMIPTPGLNTSGNQSYMNRDSSNNGGCFPAVDSTMVSQSQQPKQPVGGQNSRILHNFGSQMILWLRKWVYKWGIWHVREQFTSATPYGNSYKPLQQHFDQQHSQQLIQGDGYGMSSSYLSGSGDVYGPITSAGSIVSKANPNQLNLHATQQAAHIKPHAIDQPGNMSFHPSHSMRENVLQSQQQQPFQQQAHQFQPPQFVQHQRHQKHQNQHHQLMLKNDSFGQAQLAPDLVNQVKTERGM</sequence>
<comment type="caution">
    <text evidence="2">The sequence shown here is derived from an EMBL/GenBank/DDBJ whole genome shotgun (WGS) entry which is preliminary data.</text>
</comment>
<dbReference type="EMBL" id="JBAMMX010000028">
    <property type="protein sequence ID" value="KAK6911210.1"/>
    <property type="molecule type" value="Genomic_DNA"/>
</dbReference>
<feature type="region of interest" description="Disordered" evidence="1">
    <location>
        <begin position="67"/>
        <end position="115"/>
    </location>
</feature>
<evidence type="ECO:0000313" key="3">
    <source>
        <dbReference type="Proteomes" id="UP001370490"/>
    </source>
</evidence>
<organism evidence="2 3">
    <name type="scientific">Dillenia turbinata</name>
    <dbReference type="NCBI Taxonomy" id="194707"/>
    <lineage>
        <taxon>Eukaryota</taxon>
        <taxon>Viridiplantae</taxon>
        <taxon>Streptophyta</taxon>
        <taxon>Embryophyta</taxon>
        <taxon>Tracheophyta</taxon>
        <taxon>Spermatophyta</taxon>
        <taxon>Magnoliopsida</taxon>
        <taxon>eudicotyledons</taxon>
        <taxon>Gunneridae</taxon>
        <taxon>Pentapetalae</taxon>
        <taxon>Dilleniales</taxon>
        <taxon>Dilleniaceae</taxon>
        <taxon>Dillenia</taxon>
    </lineage>
</organism>
<protein>
    <submittedName>
        <fullName evidence="2">Uncharacterized protein</fullName>
    </submittedName>
</protein>
<evidence type="ECO:0000256" key="1">
    <source>
        <dbReference type="SAM" id="MobiDB-lite"/>
    </source>
</evidence>